<proteinExistence type="predicted"/>
<dbReference type="RefSeq" id="WP_378220235.1">
    <property type="nucleotide sequence ID" value="NZ_JBHRTK010000011.1"/>
</dbReference>
<keyword evidence="2" id="KW-1185">Reference proteome</keyword>
<evidence type="ECO:0000313" key="1">
    <source>
        <dbReference type="EMBL" id="MFC3206414.1"/>
    </source>
</evidence>
<accession>A0ABV7KBA6</accession>
<reference evidence="2" key="1">
    <citation type="journal article" date="2019" name="Int. J. Syst. Evol. Microbiol.">
        <title>The Global Catalogue of Microorganisms (GCM) 10K type strain sequencing project: providing services to taxonomists for standard genome sequencing and annotation.</title>
        <authorList>
            <consortium name="The Broad Institute Genomics Platform"/>
            <consortium name="The Broad Institute Genome Sequencing Center for Infectious Disease"/>
            <person name="Wu L."/>
            <person name="Ma J."/>
        </authorList>
    </citation>
    <scope>NUCLEOTIDE SEQUENCE [LARGE SCALE GENOMIC DNA]</scope>
    <source>
        <strain evidence="2">KCTC 52165</strain>
    </source>
</reference>
<gene>
    <name evidence="1" type="ORF">ACFOHJ_09355</name>
</gene>
<evidence type="ECO:0000313" key="2">
    <source>
        <dbReference type="Proteomes" id="UP001595583"/>
    </source>
</evidence>
<organism evidence="1 2">
    <name type="scientific">Aquamicrobium soli</name>
    <dbReference type="NCBI Taxonomy" id="1811518"/>
    <lineage>
        <taxon>Bacteria</taxon>
        <taxon>Pseudomonadati</taxon>
        <taxon>Pseudomonadota</taxon>
        <taxon>Alphaproteobacteria</taxon>
        <taxon>Hyphomicrobiales</taxon>
        <taxon>Phyllobacteriaceae</taxon>
        <taxon>Aquamicrobium</taxon>
    </lineage>
</organism>
<dbReference type="Proteomes" id="UP001595583">
    <property type="component" value="Unassembled WGS sequence"/>
</dbReference>
<sequence length="54" mass="6083">MDSADKDDIEIPSKENSAPLVELFDPWAKRLGFDKSDFLSDIPDLSEYFSSATK</sequence>
<comment type="caution">
    <text evidence="1">The sequence shown here is derived from an EMBL/GenBank/DDBJ whole genome shotgun (WGS) entry which is preliminary data.</text>
</comment>
<dbReference type="EMBL" id="JBHRTK010000011">
    <property type="protein sequence ID" value="MFC3206414.1"/>
    <property type="molecule type" value="Genomic_DNA"/>
</dbReference>
<protein>
    <submittedName>
        <fullName evidence="1">Uncharacterized protein</fullName>
    </submittedName>
</protein>
<name>A0ABV7KBA6_9HYPH</name>